<name>A0A0C2VA28_9BACL</name>
<dbReference type="Gene3D" id="3.40.50.2000">
    <property type="entry name" value="Glycogen Phosphorylase B"/>
    <property type="match status" value="2"/>
</dbReference>
<keyword evidence="3" id="KW-0808">Transferase</keyword>
<dbReference type="PANTHER" id="PTHR12526">
    <property type="entry name" value="GLYCOSYLTRANSFERASE"/>
    <property type="match status" value="1"/>
</dbReference>
<protein>
    <submittedName>
        <fullName evidence="3">Glycosyl transferase, group 1 family protein</fullName>
    </submittedName>
</protein>
<dbReference type="InterPro" id="IPR028098">
    <property type="entry name" value="Glyco_trans_4-like_N"/>
</dbReference>
<reference evidence="3 4" key="1">
    <citation type="submission" date="2015-01" db="EMBL/GenBank/DDBJ databases">
        <title>Genome sequencing of Jeotgalibacillus soli.</title>
        <authorList>
            <person name="Goh K.M."/>
            <person name="Chan K.-G."/>
            <person name="Yaakop A.S."/>
            <person name="Ee R."/>
            <person name="Gan H.M."/>
            <person name="Chan C.S."/>
        </authorList>
    </citation>
    <scope>NUCLEOTIDE SEQUENCE [LARGE SCALE GENOMIC DNA]</scope>
    <source>
        <strain evidence="3 4">P9</strain>
    </source>
</reference>
<sequence length="449" mass="50479">MSLELKGSIHLNAELMFPYPYIIEALDKYYKVKTSKSKKQSADKDEKKKTAKNTKKKKLSVLIATFWDYPHTGGLSNYITSLSDGLKKQGHKVSIISPNQFSSTTVAALRKAVVPEIKDFFTERYGTCNSKILQSTRLLYIYEELVKNMNLEKYDIFIAQDLFTANILGRLNQSYNKPLIFTPHGMFTFSRLKFNRIDKGSVEEVYYKQMEAKAIEFASHLIILSDSFRAPLKELGAVNDKMTTITTGIEYKSKSSKKAMADKKKLVITIVARLRPRKGHHDLFNALSEIEHYTKNIDVLIVGDGEMRTALEEQANSLKLSMIKFLGTREDVPDILSTTDLFVLPTLNDNLPISIIEAMHSGTAVISTNCGGIPEIIKHMDTGMIIEPGHTAELANALKLLISDKELRETLGTNAKAFAQQHLTRDAMISKMEQKYFNLLGMGDGSNEA</sequence>
<evidence type="ECO:0000259" key="2">
    <source>
        <dbReference type="Pfam" id="PF13439"/>
    </source>
</evidence>
<evidence type="ECO:0000259" key="1">
    <source>
        <dbReference type="Pfam" id="PF00534"/>
    </source>
</evidence>
<comment type="caution">
    <text evidence="3">The sequence shown here is derived from an EMBL/GenBank/DDBJ whole genome shotgun (WGS) entry which is preliminary data.</text>
</comment>
<dbReference type="PATRIC" id="fig|889306.3.peg.2185"/>
<dbReference type="SUPFAM" id="SSF53756">
    <property type="entry name" value="UDP-Glycosyltransferase/glycogen phosphorylase"/>
    <property type="match status" value="1"/>
</dbReference>
<feature type="domain" description="Glycosyltransferase subfamily 4-like N-terminal" evidence="2">
    <location>
        <begin position="73"/>
        <end position="250"/>
    </location>
</feature>
<dbReference type="GO" id="GO:0016757">
    <property type="term" value="F:glycosyltransferase activity"/>
    <property type="evidence" value="ECO:0007669"/>
    <property type="project" value="InterPro"/>
</dbReference>
<dbReference type="Pfam" id="PF00534">
    <property type="entry name" value="Glycos_transf_1"/>
    <property type="match status" value="1"/>
</dbReference>
<evidence type="ECO:0000313" key="3">
    <source>
        <dbReference type="EMBL" id="KIL45822.1"/>
    </source>
</evidence>
<dbReference type="EMBL" id="JXRP01000017">
    <property type="protein sequence ID" value="KIL45822.1"/>
    <property type="molecule type" value="Genomic_DNA"/>
</dbReference>
<organism evidence="3 4">
    <name type="scientific">Jeotgalibacillus soli</name>
    <dbReference type="NCBI Taxonomy" id="889306"/>
    <lineage>
        <taxon>Bacteria</taxon>
        <taxon>Bacillati</taxon>
        <taxon>Bacillota</taxon>
        <taxon>Bacilli</taxon>
        <taxon>Bacillales</taxon>
        <taxon>Caryophanaceae</taxon>
        <taxon>Jeotgalibacillus</taxon>
    </lineage>
</organism>
<evidence type="ECO:0000313" key="4">
    <source>
        <dbReference type="Proteomes" id="UP000031938"/>
    </source>
</evidence>
<gene>
    <name evidence="3" type="ORF">KP78_21710</name>
</gene>
<proteinExistence type="predicted"/>
<dbReference type="STRING" id="889306.KP78_21710"/>
<feature type="domain" description="Glycosyl transferase family 1" evidence="1">
    <location>
        <begin position="254"/>
        <end position="417"/>
    </location>
</feature>
<keyword evidence="4" id="KW-1185">Reference proteome</keyword>
<accession>A0A0C2VA28</accession>
<dbReference type="CDD" id="cd03801">
    <property type="entry name" value="GT4_PimA-like"/>
    <property type="match status" value="1"/>
</dbReference>
<dbReference type="InterPro" id="IPR001296">
    <property type="entry name" value="Glyco_trans_1"/>
</dbReference>
<dbReference type="Proteomes" id="UP000031938">
    <property type="component" value="Unassembled WGS sequence"/>
</dbReference>
<dbReference type="Pfam" id="PF13439">
    <property type="entry name" value="Glyco_transf_4"/>
    <property type="match status" value="1"/>
</dbReference>
<dbReference type="AlphaFoldDB" id="A0A0C2VA28"/>